<name>A0AAE0FM72_9CHLO</name>
<evidence type="ECO:0000259" key="5">
    <source>
        <dbReference type="Pfam" id="PF04998"/>
    </source>
</evidence>
<reference evidence="6 7" key="1">
    <citation type="journal article" date="2015" name="Genome Biol. Evol.">
        <title>Comparative Genomics of a Bacterivorous Green Alga Reveals Evolutionary Causalities and Consequences of Phago-Mixotrophic Mode of Nutrition.</title>
        <authorList>
            <person name="Burns J.A."/>
            <person name="Paasch A."/>
            <person name="Narechania A."/>
            <person name="Kim E."/>
        </authorList>
    </citation>
    <scope>NUCLEOTIDE SEQUENCE [LARGE SCALE GENOMIC DNA]</scope>
    <source>
        <strain evidence="6 7">PLY_AMNH</strain>
    </source>
</reference>
<dbReference type="SUPFAM" id="SSF64484">
    <property type="entry name" value="beta and beta-prime subunits of DNA dependent RNA-polymerase"/>
    <property type="match status" value="1"/>
</dbReference>
<keyword evidence="3" id="KW-0862">Zinc</keyword>
<keyword evidence="2" id="KW-0479">Metal-binding</keyword>
<evidence type="ECO:0000313" key="6">
    <source>
        <dbReference type="EMBL" id="KAK3262168.1"/>
    </source>
</evidence>
<dbReference type="PANTHER" id="PTHR48446">
    <property type="entry name" value="DNA-DIRECTED RNA POLYMERASE SUBUNIT BETA' N-TERMINAL SECTION"/>
    <property type="match status" value="1"/>
</dbReference>
<dbReference type="GO" id="GO:0003677">
    <property type="term" value="F:DNA binding"/>
    <property type="evidence" value="ECO:0007669"/>
    <property type="project" value="InterPro"/>
</dbReference>
<dbReference type="GO" id="GO:0046872">
    <property type="term" value="F:metal ion binding"/>
    <property type="evidence" value="ECO:0007669"/>
    <property type="project" value="UniProtKB-KW"/>
</dbReference>
<dbReference type="EC" id="2.7.7.6" evidence="1"/>
<feature type="domain" description="RNA polymerase Rpb1" evidence="5">
    <location>
        <begin position="33"/>
        <end position="269"/>
    </location>
</feature>
<dbReference type="InterPro" id="IPR007081">
    <property type="entry name" value="RNA_pol_Rpb1_5"/>
</dbReference>
<accession>A0AAE0FM72</accession>
<dbReference type="InterPro" id="IPR015700">
    <property type="entry name" value="RPC1"/>
</dbReference>
<protein>
    <recommendedName>
        <fullName evidence="1">DNA-directed RNA polymerase</fullName>
        <ecNumber evidence="1">2.7.7.6</ecNumber>
    </recommendedName>
</protein>
<keyword evidence="7" id="KW-1185">Reference proteome</keyword>
<evidence type="ECO:0000256" key="4">
    <source>
        <dbReference type="SAM" id="MobiDB-lite"/>
    </source>
</evidence>
<feature type="region of interest" description="Disordered" evidence="4">
    <location>
        <begin position="1"/>
        <end position="23"/>
    </location>
</feature>
<dbReference type="AlphaFoldDB" id="A0AAE0FM72"/>
<proteinExistence type="predicted"/>
<dbReference type="Gene3D" id="6.20.50.80">
    <property type="match status" value="1"/>
</dbReference>
<feature type="non-terminal residue" evidence="6">
    <location>
        <position position="1"/>
    </location>
</feature>
<gene>
    <name evidence="6" type="ORF">CYMTET_28960</name>
</gene>
<evidence type="ECO:0000256" key="3">
    <source>
        <dbReference type="ARBA" id="ARBA00022833"/>
    </source>
</evidence>
<evidence type="ECO:0000256" key="2">
    <source>
        <dbReference type="ARBA" id="ARBA00022723"/>
    </source>
</evidence>
<organism evidence="6 7">
    <name type="scientific">Cymbomonas tetramitiformis</name>
    <dbReference type="NCBI Taxonomy" id="36881"/>
    <lineage>
        <taxon>Eukaryota</taxon>
        <taxon>Viridiplantae</taxon>
        <taxon>Chlorophyta</taxon>
        <taxon>Pyramimonadophyceae</taxon>
        <taxon>Pyramimonadales</taxon>
        <taxon>Pyramimonadaceae</taxon>
        <taxon>Cymbomonas</taxon>
    </lineage>
</organism>
<dbReference type="GO" id="GO:0003899">
    <property type="term" value="F:DNA-directed RNA polymerase activity"/>
    <property type="evidence" value="ECO:0007669"/>
    <property type="project" value="UniProtKB-EC"/>
</dbReference>
<dbReference type="PANTHER" id="PTHR48446:SF1">
    <property type="entry name" value="DNA-DIRECTED RNA POLYMERASE SUBUNIT BETA' N-TERMINAL SECTION"/>
    <property type="match status" value="1"/>
</dbReference>
<evidence type="ECO:0000313" key="7">
    <source>
        <dbReference type="Proteomes" id="UP001190700"/>
    </source>
</evidence>
<dbReference type="EMBL" id="LGRX02016417">
    <property type="protein sequence ID" value="KAK3262168.1"/>
    <property type="molecule type" value="Genomic_DNA"/>
</dbReference>
<evidence type="ECO:0000256" key="1">
    <source>
        <dbReference type="ARBA" id="ARBA00012418"/>
    </source>
</evidence>
<comment type="caution">
    <text evidence="6">The sequence shown here is derived from an EMBL/GenBank/DDBJ whole genome shotgun (WGS) entry which is preliminary data.</text>
</comment>
<dbReference type="GO" id="GO:0006351">
    <property type="term" value="P:DNA-templated transcription"/>
    <property type="evidence" value="ECO:0007669"/>
    <property type="project" value="InterPro"/>
</dbReference>
<sequence>GRGPLLAESPRSPMPAQRRDPRRQWSCTWDDRSLEDLFSHYDGTVRNCAGGIVQLSYGDDGLDPVSMEGDAGQPVHFARQMNNECWHTIRDPEEPVLLPEELGKLTEQLLEHPLLCDTPESEWEPAICSHRFKDSLRDYLTKQQDALRAPQLPGAPEGAAPRRLLEGLSRTQVTQFVDRCIEKYHRKKIEPGTASGAIGAQSIGEPGTQMTLKTFHFAGVASMNVTLGVPRIKEIINAAKNISTPIITATLENGWDLRVARVIKSRIERHTLAGVASHIKTVFHSGQCYLQVLPLQPTPAPHPGVLMRDKPARRGFQAGNSMPATSARRVFLPGQLAPFTTLPGNLVSSCLRSQVMHSLTMLHQAPATSV</sequence>
<dbReference type="Pfam" id="PF04998">
    <property type="entry name" value="RNA_pol_Rpb1_5"/>
    <property type="match status" value="1"/>
</dbReference>
<dbReference type="Proteomes" id="UP001190700">
    <property type="component" value="Unassembled WGS sequence"/>
</dbReference>